<name>A0ABQ6LLL1_9RHOB</name>
<evidence type="ECO:0000256" key="1">
    <source>
        <dbReference type="SAM" id="MobiDB-lite"/>
    </source>
</evidence>
<feature type="transmembrane region" description="Helical" evidence="2">
    <location>
        <begin position="142"/>
        <end position="164"/>
    </location>
</feature>
<feature type="transmembrane region" description="Helical" evidence="2">
    <location>
        <begin position="176"/>
        <end position="195"/>
    </location>
</feature>
<evidence type="ECO:0000256" key="2">
    <source>
        <dbReference type="SAM" id="Phobius"/>
    </source>
</evidence>
<evidence type="ECO:0000313" key="4">
    <source>
        <dbReference type="Proteomes" id="UP001239909"/>
    </source>
</evidence>
<comment type="caution">
    <text evidence="3">The sequence shown here is derived from an EMBL/GenBank/DDBJ whole genome shotgun (WGS) entry which is preliminary data.</text>
</comment>
<reference evidence="3 4" key="1">
    <citation type="submission" date="2023-04" db="EMBL/GenBank/DDBJ databases">
        <title>Marinoamorphus aggregata gen. nov., sp. Nov., isolate from tissue of brittle star Ophioplocus japonicus.</title>
        <authorList>
            <person name="Kawano K."/>
            <person name="Sawayama S."/>
            <person name="Nakagawa S."/>
        </authorList>
    </citation>
    <scope>NUCLEOTIDE SEQUENCE [LARGE SCALE GENOMIC DNA]</scope>
    <source>
        <strain evidence="3 4">NKW23</strain>
    </source>
</reference>
<sequence>MTGPDAPSLRGRAHPPTPRPGATGASGPTPLGRLPRGGILLGAWVPVVMAVSLFETLGDPFGFGVMAAAAAVLPALFCAPRMLRRRGAEGRLTRAAVLRWGARGMLRVGLGLWAVILALLLLGHGGRVPGEAAPPGLVLPLWLAMPLSILVTLAGAALIGAMGAQTGWFCAFGRRPAAMLGLVLLAALPLAPAPARAAEPAAAFAAWIAGDWADPRLHRCGVVWVRIRVEGGRVEHLTVTYGNAVPGASGRILAYEGDGSVRIFNERLGRDQRLRYVTRDAHVLERVDGAGGVTFVRCPEAGDVPLF</sequence>
<gene>
    <name evidence="3" type="ORF">LNKW23_33050</name>
</gene>
<keyword evidence="2" id="KW-1133">Transmembrane helix</keyword>
<keyword evidence="2" id="KW-0812">Transmembrane</keyword>
<protein>
    <submittedName>
        <fullName evidence="3">Uncharacterized protein</fullName>
    </submittedName>
</protein>
<dbReference type="Proteomes" id="UP001239909">
    <property type="component" value="Unassembled WGS sequence"/>
</dbReference>
<feature type="transmembrane region" description="Helical" evidence="2">
    <location>
        <begin position="104"/>
        <end position="122"/>
    </location>
</feature>
<organism evidence="3 4">
    <name type="scientific">Paralimibaculum aggregatum</name>
    <dbReference type="NCBI Taxonomy" id="3036245"/>
    <lineage>
        <taxon>Bacteria</taxon>
        <taxon>Pseudomonadati</taxon>
        <taxon>Pseudomonadota</taxon>
        <taxon>Alphaproteobacteria</taxon>
        <taxon>Rhodobacterales</taxon>
        <taxon>Paracoccaceae</taxon>
        <taxon>Paralimibaculum</taxon>
    </lineage>
</organism>
<feature type="region of interest" description="Disordered" evidence="1">
    <location>
        <begin position="1"/>
        <end position="30"/>
    </location>
</feature>
<feature type="transmembrane region" description="Helical" evidence="2">
    <location>
        <begin position="60"/>
        <end position="83"/>
    </location>
</feature>
<keyword evidence="4" id="KW-1185">Reference proteome</keyword>
<evidence type="ECO:0000313" key="3">
    <source>
        <dbReference type="EMBL" id="GMG84091.1"/>
    </source>
</evidence>
<dbReference type="EMBL" id="BSYI01000029">
    <property type="protein sequence ID" value="GMG84091.1"/>
    <property type="molecule type" value="Genomic_DNA"/>
</dbReference>
<accession>A0ABQ6LLL1</accession>
<keyword evidence="2" id="KW-0472">Membrane</keyword>
<proteinExistence type="predicted"/>